<accession>A0A6J5KVH4</accession>
<protein>
    <submittedName>
        <fullName evidence="1">Uncharacterized protein</fullName>
    </submittedName>
</protein>
<gene>
    <name evidence="1" type="ORF">UFOVP61_52</name>
</gene>
<organism evidence="1">
    <name type="scientific">uncultured Caudovirales phage</name>
    <dbReference type="NCBI Taxonomy" id="2100421"/>
    <lineage>
        <taxon>Viruses</taxon>
        <taxon>Duplodnaviria</taxon>
        <taxon>Heunggongvirae</taxon>
        <taxon>Uroviricota</taxon>
        <taxon>Caudoviricetes</taxon>
        <taxon>Peduoviridae</taxon>
        <taxon>Maltschvirus</taxon>
        <taxon>Maltschvirus maltsch</taxon>
    </lineage>
</organism>
<reference evidence="1" key="1">
    <citation type="submission" date="2020-04" db="EMBL/GenBank/DDBJ databases">
        <authorList>
            <person name="Chiriac C."/>
            <person name="Salcher M."/>
            <person name="Ghai R."/>
            <person name="Kavagutti S V."/>
        </authorList>
    </citation>
    <scope>NUCLEOTIDE SEQUENCE</scope>
</reference>
<evidence type="ECO:0000313" key="1">
    <source>
        <dbReference type="EMBL" id="CAB4124977.1"/>
    </source>
</evidence>
<dbReference type="EMBL" id="LR796184">
    <property type="protein sequence ID" value="CAB4124977.1"/>
    <property type="molecule type" value="Genomic_DNA"/>
</dbReference>
<proteinExistence type="predicted"/>
<name>A0A6J5KVH4_9CAUD</name>
<sequence>MAIMNIKGDDAAMPADYDCCPVIYLSDDQVEALGITSPPAPGKVYNLQVVAVATSVTASMEGADEKAEEGSAPDVRLTLKLTDITVTDSGKSIADTLYQD</sequence>